<name>A0A4P6D9T9_RHOPR</name>
<dbReference type="GO" id="GO:0043248">
    <property type="term" value="P:proteasome assembly"/>
    <property type="evidence" value="ECO:0007669"/>
    <property type="project" value="InterPro"/>
</dbReference>
<sequence>MNFEIPSLKAGFEEKNDLGIRRGNFGVHDSFLFGLANVKNNLETSHPLEMSEKYYASNEEKMQMNVLRNTQGLHAPIKLAAELRATRAVGRLPFLESSGLSTATIKSSDDSIDFTDILNLPEQDERFFVPHIVMEHKLGIL</sequence>
<dbReference type="AlphaFoldDB" id="A0A4P6D9T9"/>
<dbReference type="GeneID" id="141451794"/>
<organism evidence="3">
    <name type="scientific">Rhodnius prolixus</name>
    <name type="common">Triatomid bug</name>
    <dbReference type="NCBI Taxonomy" id="13249"/>
    <lineage>
        <taxon>Eukaryota</taxon>
        <taxon>Metazoa</taxon>
        <taxon>Ecdysozoa</taxon>
        <taxon>Arthropoda</taxon>
        <taxon>Hexapoda</taxon>
        <taxon>Insecta</taxon>
        <taxon>Pterygota</taxon>
        <taxon>Neoptera</taxon>
        <taxon>Paraneoptera</taxon>
        <taxon>Hemiptera</taxon>
        <taxon>Heteroptera</taxon>
        <taxon>Panheteroptera</taxon>
        <taxon>Cimicomorpha</taxon>
        <taxon>Reduviidae</taxon>
        <taxon>Triatominae</taxon>
        <taxon>Rhodnius</taxon>
    </lineage>
</organism>
<dbReference type="RefSeq" id="XP_073979566.1">
    <property type="nucleotide sequence ID" value="XM_074123465.1"/>
</dbReference>
<evidence type="ECO:0000313" key="3">
    <source>
        <dbReference type="EMBL" id="MOY46112.1"/>
    </source>
</evidence>
<dbReference type="PANTHER" id="PTHR12828:SF3">
    <property type="entry name" value="PROTEASOME MATURATION PROTEIN"/>
    <property type="match status" value="1"/>
</dbReference>
<keyword evidence="1" id="KW-0143">Chaperone</keyword>
<comment type="similarity">
    <text evidence="2">Belongs to the POMP/UMP1 family.</text>
</comment>
<dbReference type="InterPro" id="IPR008012">
    <property type="entry name" value="Ump1"/>
</dbReference>
<dbReference type="PANTHER" id="PTHR12828">
    <property type="entry name" value="PROTEASOME MATURATION PROTEIN UMP1"/>
    <property type="match status" value="1"/>
</dbReference>
<dbReference type="GO" id="GO:0005737">
    <property type="term" value="C:cytoplasm"/>
    <property type="evidence" value="ECO:0007669"/>
    <property type="project" value="TreeGrafter"/>
</dbReference>
<dbReference type="GO" id="GO:0000502">
    <property type="term" value="C:proteasome complex"/>
    <property type="evidence" value="ECO:0007669"/>
    <property type="project" value="UniProtKB-KW"/>
</dbReference>
<accession>A0A4P6D9T9</accession>
<dbReference type="Pfam" id="PF05348">
    <property type="entry name" value="UMP1"/>
    <property type="match status" value="1"/>
</dbReference>
<evidence type="ECO:0000256" key="1">
    <source>
        <dbReference type="ARBA" id="ARBA00023186"/>
    </source>
</evidence>
<dbReference type="EMBL" id="GHKJ01001082">
    <property type="protein sequence ID" value="MOY46112.1"/>
    <property type="molecule type" value="Transcribed_RNA"/>
</dbReference>
<proteinExistence type="inferred from homology"/>
<evidence type="ECO:0000256" key="2">
    <source>
        <dbReference type="ARBA" id="ARBA00043974"/>
    </source>
</evidence>
<keyword evidence="3" id="KW-0647">Proteasome</keyword>
<protein>
    <submittedName>
        <fullName evidence="3">Putative proteasome maturation protein triatoma dimidiata</fullName>
    </submittedName>
</protein>
<dbReference type="GO" id="GO:0005634">
    <property type="term" value="C:nucleus"/>
    <property type="evidence" value="ECO:0007669"/>
    <property type="project" value="TreeGrafter"/>
</dbReference>
<reference evidence="3" key="1">
    <citation type="submission" date="2019-04" db="EMBL/GenBank/DDBJ databases">
        <title>Analysis of the testis transcriptome of the Chagas disease vector Rhodnius prolixus.</title>
        <authorList>
            <person name="Cesar J."/>
            <person name="Ribeiro J.M."/>
            <person name="Pereira M.H."/>
            <person name="Araujo R.N."/>
            <person name="Gontijo N.F."/>
            <person name="Pessoa G."/>
            <person name="Sant'Anna M.V."/>
            <person name="Sorgine M.H."/>
            <person name="Majerowicz D."/>
            <person name="Carvalho A.B."/>
            <person name="Braz G."/>
            <person name="Mesquita R."/>
            <person name="Lagerblad P.O."/>
            <person name="Koerich L.B."/>
        </authorList>
    </citation>
    <scope>NUCLEOTIDE SEQUENCE</scope>
</reference>